<name>A0A7E4V759_PANRE</name>
<evidence type="ECO:0000313" key="2">
    <source>
        <dbReference type="WBParaSite" id="Pan_g17035.t1"/>
    </source>
</evidence>
<proteinExistence type="predicted"/>
<evidence type="ECO:0000313" key="1">
    <source>
        <dbReference type="Proteomes" id="UP000492821"/>
    </source>
</evidence>
<organism evidence="1 2">
    <name type="scientific">Panagrellus redivivus</name>
    <name type="common">Microworm</name>
    <dbReference type="NCBI Taxonomy" id="6233"/>
    <lineage>
        <taxon>Eukaryota</taxon>
        <taxon>Metazoa</taxon>
        <taxon>Ecdysozoa</taxon>
        <taxon>Nematoda</taxon>
        <taxon>Chromadorea</taxon>
        <taxon>Rhabditida</taxon>
        <taxon>Tylenchina</taxon>
        <taxon>Panagrolaimomorpha</taxon>
        <taxon>Panagrolaimoidea</taxon>
        <taxon>Panagrolaimidae</taxon>
        <taxon>Panagrellus</taxon>
    </lineage>
</organism>
<dbReference type="Proteomes" id="UP000492821">
    <property type="component" value="Unassembled WGS sequence"/>
</dbReference>
<reference evidence="1" key="1">
    <citation type="journal article" date="2013" name="Genetics">
        <title>The draft genome and transcriptome of Panagrellus redivivus are shaped by the harsh demands of a free-living lifestyle.</title>
        <authorList>
            <person name="Srinivasan J."/>
            <person name="Dillman A.R."/>
            <person name="Macchietto M.G."/>
            <person name="Heikkinen L."/>
            <person name="Lakso M."/>
            <person name="Fracchia K.M."/>
            <person name="Antoshechkin I."/>
            <person name="Mortazavi A."/>
            <person name="Wong G."/>
            <person name="Sternberg P.W."/>
        </authorList>
    </citation>
    <scope>NUCLEOTIDE SEQUENCE [LARGE SCALE GENOMIC DNA]</scope>
    <source>
        <strain evidence="1">MT8872</strain>
    </source>
</reference>
<reference evidence="2" key="2">
    <citation type="submission" date="2020-10" db="UniProtKB">
        <authorList>
            <consortium name="WormBaseParasite"/>
        </authorList>
    </citation>
    <scope>IDENTIFICATION</scope>
</reference>
<dbReference type="AlphaFoldDB" id="A0A7E4V759"/>
<accession>A0A7E4V759</accession>
<keyword evidence="1" id="KW-1185">Reference proteome</keyword>
<sequence>MTSSNSCINLPMLWGIYSEILTKSDSHVCSVMLSGRLPLIAFWQVVGDVSEATIVKDEPVRVDLILYKKGTLSVYPTDNSFGQRILAHCTRNIKKLTVETAPILVRNWLKEFANHDRLGELTIGRQVEKGAFPILTQIAESVKKLSDKTGQIVSKLEEGDFDYLSINMMNFSWPQNLLSNMRFTTKYFRCTVDERGDTHTLAAIKRQFAKVSSEKLAAVKTFHIVFNFFRAQRDFQPFVDTIAEIMPNVKTIVLNLKTEDPGVCLNLALI</sequence>
<dbReference type="WBParaSite" id="Pan_g17035.t1">
    <property type="protein sequence ID" value="Pan_g17035.t1"/>
    <property type="gene ID" value="Pan_g17035"/>
</dbReference>
<protein>
    <submittedName>
        <fullName evidence="2">Autophagy protein 5</fullName>
    </submittedName>
</protein>